<keyword evidence="2" id="KW-1185">Reference proteome</keyword>
<accession>A0A9X9LWV3</accession>
<proteinExistence type="predicted"/>
<evidence type="ECO:0000313" key="1">
    <source>
        <dbReference type="EMBL" id="VCW98292.1"/>
    </source>
</evidence>
<evidence type="ECO:0000313" key="2">
    <source>
        <dbReference type="Proteomes" id="UP000269945"/>
    </source>
</evidence>
<comment type="caution">
    <text evidence="1">The sequence shown here is derived from an EMBL/GenBank/DDBJ whole genome shotgun (WGS) entry which is preliminary data.</text>
</comment>
<feature type="non-terminal residue" evidence="1">
    <location>
        <position position="94"/>
    </location>
</feature>
<name>A0A9X9LWV3_GULGU</name>
<dbReference type="AlphaFoldDB" id="A0A9X9LWV3"/>
<dbReference type="EMBL" id="CYRY02025033">
    <property type="protein sequence ID" value="VCW98292.1"/>
    <property type="molecule type" value="Genomic_DNA"/>
</dbReference>
<dbReference type="Proteomes" id="UP000269945">
    <property type="component" value="Unassembled WGS sequence"/>
</dbReference>
<gene>
    <name evidence="1" type="ORF">BN2614_LOCUS4</name>
</gene>
<protein>
    <submittedName>
        <fullName evidence="1">Uncharacterized protein</fullName>
    </submittedName>
</protein>
<reference evidence="1 2" key="1">
    <citation type="submission" date="2018-10" db="EMBL/GenBank/DDBJ databases">
        <authorList>
            <person name="Ekblom R."/>
            <person name="Jareborg N."/>
        </authorList>
    </citation>
    <scope>NUCLEOTIDE SEQUENCE [LARGE SCALE GENOMIC DNA]</scope>
    <source>
        <tissue evidence="1">Muscle</tissue>
    </source>
</reference>
<organism evidence="1 2">
    <name type="scientific">Gulo gulo</name>
    <name type="common">Wolverine</name>
    <name type="synonym">Gluton</name>
    <dbReference type="NCBI Taxonomy" id="48420"/>
    <lineage>
        <taxon>Eukaryota</taxon>
        <taxon>Metazoa</taxon>
        <taxon>Chordata</taxon>
        <taxon>Craniata</taxon>
        <taxon>Vertebrata</taxon>
        <taxon>Euteleostomi</taxon>
        <taxon>Mammalia</taxon>
        <taxon>Eutheria</taxon>
        <taxon>Laurasiatheria</taxon>
        <taxon>Carnivora</taxon>
        <taxon>Caniformia</taxon>
        <taxon>Musteloidea</taxon>
        <taxon>Mustelidae</taxon>
        <taxon>Guloninae</taxon>
        <taxon>Gulo</taxon>
    </lineage>
</organism>
<sequence>MGMKSNLQQTKGPSLVGNRYLGKTRVHRPRASCAHSTCWGHARAPCTCARQERPVPEAWPRRDGGTAPLSLAYEVAFPSQLKAVYSPGALQAAI</sequence>